<reference evidence="2" key="1">
    <citation type="submission" date="2021-03" db="EMBL/GenBank/DDBJ databases">
        <title>Taxonomic study of Clostridium polyendosporum from meadow-gley soil under rice.</title>
        <authorList>
            <person name="Kobayashi H."/>
            <person name="Tanizawa Y."/>
            <person name="Yagura M."/>
        </authorList>
    </citation>
    <scope>NUCLEOTIDE SEQUENCE</scope>
    <source>
        <strain evidence="2">JCM 30710</strain>
    </source>
</reference>
<evidence type="ECO:0000313" key="2">
    <source>
        <dbReference type="EMBL" id="GIM30404.1"/>
    </source>
</evidence>
<dbReference type="InterPro" id="IPR050229">
    <property type="entry name" value="GlpE_sulfurtransferase"/>
</dbReference>
<organism evidence="2 3">
    <name type="scientific">Clostridium polyendosporum</name>
    <dbReference type="NCBI Taxonomy" id="69208"/>
    <lineage>
        <taxon>Bacteria</taxon>
        <taxon>Bacillati</taxon>
        <taxon>Bacillota</taxon>
        <taxon>Clostridia</taxon>
        <taxon>Eubacteriales</taxon>
        <taxon>Clostridiaceae</taxon>
        <taxon>Clostridium</taxon>
    </lineage>
</organism>
<dbReference type="PANTHER" id="PTHR43031:SF17">
    <property type="entry name" value="SULFURTRANSFERASE YTWF-RELATED"/>
    <property type="match status" value="1"/>
</dbReference>
<dbReference type="Pfam" id="PF00581">
    <property type="entry name" value="Rhodanese"/>
    <property type="match status" value="1"/>
</dbReference>
<dbReference type="RefSeq" id="WP_212905073.1">
    <property type="nucleotide sequence ID" value="NZ_BOPZ01000036.1"/>
</dbReference>
<evidence type="ECO:0000313" key="3">
    <source>
        <dbReference type="Proteomes" id="UP000679179"/>
    </source>
</evidence>
<dbReference type="PROSITE" id="PS50206">
    <property type="entry name" value="RHODANESE_3"/>
    <property type="match status" value="1"/>
</dbReference>
<dbReference type="SMART" id="SM00450">
    <property type="entry name" value="RHOD"/>
    <property type="match status" value="1"/>
</dbReference>
<proteinExistence type="predicted"/>
<dbReference type="InterPro" id="IPR001763">
    <property type="entry name" value="Rhodanese-like_dom"/>
</dbReference>
<dbReference type="AlphaFoldDB" id="A0A919VFK5"/>
<dbReference type="InterPro" id="IPR036873">
    <property type="entry name" value="Rhodanese-like_dom_sf"/>
</dbReference>
<dbReference type="SUPFAM" id="SSF52821">
    <property type="entry name" value="Rhodanese/Cell cycle control phosphatase"/>
    <property type="match status" value="1"/>
</dbReference>
<sequence length="106" mass="11933">MFSFFSKNRVNSVNVNDLGEVLEKINLIDIREPYEYKSGHLSNAKNIPMSKIIDEAEKYLDKSKEYHIICQSGGRSTRTCKELKAKGFNVVNVSGGTNGYRGALKK</sequence>
<dbReference type="EMBL" id="BOPZ01000036">
    <property type="protein sequence ID" value="GIM30404.1"/>
    <property type="molecule type" value="Genomic_DNA"/>
</dbReference>
<dbReference type="CDD" id="cd00158">
    <property type="entry name" value="RHOD"/>
    <property type="match status" value="1"/>
</dbReference>
<dbReference type="Proteomes" id="UP000679179">
    <property type="component" value="Unassembled WGS sequence"/>
</dbReference>
<feature type="domain" description="Rhodanese" evidence="1">
    <location>
        <begin position="21"/>
        <end position="105"/>
    </location>
</feature>
<gene>
    <name evidence="2" type="ORF">CPJCM30710_30700</name>
</gene>
<name>A0A919VFK5_9CLOT</name>
<accession>A0A919VFK5</accession>
<comment type="caution">
    <text evidence="2">The sequence shown here is derived from an EMBL/GenBank/DDBJ whole genome shotgun (WGS) entry which is preliminary data.</text>
</comment>
<dbReference type="PANTHER" id="PTHR43031">
    <property type="entry name" value="FAD-DEPENDENT OXIDOREDUCTASE"/>
    <property type="match status" value="1"/>
</dbReference>
<keyword evidence="3" id="KW-1185">Reference proteome</keyword>
<protein>
    <submittedName>
        <fullName evidence="2">Sulfurtransferase</fullName>
    </submittedName>
</protein>
<dbReference type="Gene3D" id="3.40.250.10">
    <property type="entry name" value="Rhodanese-like domain"/>
    <property type="match status" value="1"/>
</dbReference>
<evidence type="ECO:0000259" key="1">
    <source>
        <dbReference type="PROSITE" id="PS50206"/>
    </source>
</evidence>